<dbReference type="Proteomes" id="UP000011717">
    <property type="component" value="Unassembled WGS sequence"/>
</dbReference>
<dbReference type="InterPro" id="IPR025332">
    <property type="entry name" value="DUF4238"/>
</dbReference>
<keyword evidence="3" id="KW-1185">Reference proteome</keyword>
<evidence type="ECO:0000256" key="1">
    <source>
        <dbReference type="SAM" id="MobiDB-lite"/>
    </source>
</evidence>
<accession>M2U5M9</accession>
<protein>
    <recommendedName>
        <fullName evidence="4">DUF4238 domain-containing protein</fullName>
    </recommendedName>
</protein>
<gene>
    <name evidence="2" type="ORF">C725_1223</name>
</gene>
<comment type="caution">
    <text evidence="2">The sequence shown here is derived from an EMBL/GenBank/DDBJ whole genome shotgun (WGS) entry which is preliminary data.</text>
</comment>
<dbReference type="Pfam" id="PF14022">
    <property type="entry name" value="DUF4238"/>
    <property type="match status" value="1"/>
</dbReference>
<dbReference type="CDD" id="cd01901">
    <property type="entry name" value="Ntn_hydrolase"/>
    <property type="match status" value="1"/>
</dbReference>
<evidence type="ECO:0000313" key="3">
    <source>
        <dbReference type="Proteomes" id="UP000011717"/>
    </source>
</evidence>
<reference evidence="2 3" key="1">
    <citation type="journal article" date="2013" name="Genome Announc.">
        <title>Draft Genome Sequence of Strain JLT2015T, Belonging to the Family Sphingomonadaceae of the Alphaproteobacteria.</title>
        <authorList>
            <person name="Tang K."/>
            <person name="Liu K."/>
            <person name="Li S."/>
            <person name="Jiao N."/>
        </authorList>
    </citation>
    <scope>NUCLEOTIDE SEQUENCE [LARGE SCALE GENOMIC DNA]</scope>
    <source>
        <strain evidence="2 3">JLT2015</strain>
    </source>
</reference>
<evidence type="ECO:0000313" key="2">
    <source>
        <dbReference type="EMBL" id="EMD83322.1"/>
    </source>
</evidence>
<feature type="region of interest" description="Disordered" evidence="1">
    <location>
        <begin position="263"/>
        <end position="301"/>
    </location>
</feature>
<dbReference type="AlphaFoldDB" id="M2U5M9"/>
<evidence type="ECO:0008006" key="4">
    <source>
        <dbReference type="Google" id="ProtNLM"/>
    </source>
</evidence>
<name>M2U5M9_9SPHN</name>
<sequence>MIDHYNSIRLPDGTKDPSLERFFANEIEGPVAPVLARVGGQKRRDLALESRFDQTVLARDKRLIERDGFFADRKAYSVAFSAADQRALTRYIASLIVRVPSYKDELKSSQMLENVAAVLGLAPEAARFQTDLVHVDIVHRHLKDYAERLEHCGFVFFDAPEGTEFIIGDTPVIPAALGFGDAEAMCPITPKRALIIVSNYRAPFDDRIGVFRARPPSVRAFNKTMIQNAEREIFCRSPFPIDVVTKHLGSSQIRLAPNIKTAAGEHSAKGPMLDRPVAAPESQNRTNRKHDDNERRTGLGA</sequence>
<proteinExistence type="predicted"/>
<dbReference type="EMBL" id="AMRV01000003">
    <property type="protein sequence ID" value="EMD83322.1"/>
    <property type="molecule type" value="Genomic_DNA"/>
</dbReference>
<organism evidence="2 3">
    <name type="scientific">Pacificimonas flava</name>
    <dbReference type="NCBI Taxonomy" id="1234595"/>
    <lineage>
        <taxon>Bacteria</taxon>
        <taxon>Pseudomonadati</taxon>
        <taxon>Pseudomonadota</taxon>
        <taxon>Alphaproteobacteria</taxon>
        <taxon>Sphingomonadales</taxon>
        <taxon>Sphingosinicellaceae</taxon>
        <taxon>Pacificimonas</taxon>
    </lineage>
</organism>
<feature type="compositionally biased region" description="Basic and acidic residues" evidence="1">
    <location>
        <begin position="289"/>
        <end position="301"/>
    </location>
</feature>